<evidence type="ECO:0000313" key="3">
    <source>
        <dbReference type="EMBL" id="QDY68356.1"/>
    </source>
</evidence>
<dbReference type="Pfam" id="PF03548">
    <property type="entry name" value="LolA"/>
    <property type="match status" value="1"/>
</dbReference>
<sequence>MKHLLFALAVVIAAPLHAAPASLQQVSAYLNSLGSAKANFVQINADGSRSSGTLFIKKPGRARFEYDAPNDDALVIAGGGQVAVFDSRASGKPEQYPLSRTPLKLILDRNIDLTRTNMVVGHAERDGRTVIVAQDPAHPEYGRIQLYFEPGDLRLSEWLIISESGEQTRVSLGPLVGGVEMSPFLFDISYETSQRR</sequence>
<evidence type="ECO:0000256" key="2">
    <source>
        <dbReference type="SAM" id="SignalP"/>
    </source>
</evidence>
<feature type="chain" id="PRO_5023136971" evidence="2">
    <location>
        <begin position="19"/>
        <end position="196"/>
    </location>
</feature>
<dbReference type="Gene3D" id="2.50.20.10">
    <property type="entry name" value="Lipoprotein localisation LolA/LolB/LppX"/>
    <property type="match status" value="1"/>
</dbReference>
<accession>A0A5B8I742</accession>
<evidence type="ECO:0000313" key="4">
    <source>
        <dbReference type="Proteomes" id="UP000318483"/>
    </source>
</evidence>
<dbReference type="OrthoDB" id="9800501at2"/>
<feature type="signal peptide" evidence="2">
    <location>
        <begin position="1"/>
        <end position="18"/>
    </location>
</feature>
<protein>
    <submittedName>
        <fullName evidence="3">Outer membrane lipoprotein carrier protein LolA</fullName>
    </submittedName>
</protein>
<dbReference type="PANTHER" id="PTHR35869:SF1">
    <property type="entry name" value="OUTER-MEMBRANE LIPOPROTEIN CARRIER PROTEIN"/>
    <property type="match status" value="1"/>
</dbReference>
<dbReference type="RefSeq" id="WP_146362903.1">
    <property type="nucleotide sequence ID" value="NZ_CP042261.1"/>
</dbReference>
<dbReference type="EMBL" id="CP042261">
    <property type="protein sequence ID" value="QDY68356.1"/>
    <property type="molecule type" value="Genomic_DNA"/>
</dbReference>
<evidence type="ECO:0000256" key="1">
    <source>
        <dbReference type="ARBA" id="ARBA00022729"/>
    </source>
</evidence>
<organism evidence="3 4">
    <name type="scientific">Qingshengfaniella alkalisoli</name>
    <dbReference type="NCBI Taxonomy" id="2599296"/>
    <lineage>
        <taxon>Bacteria</taxon>
        <taxon>Pseudomonadati</taxon>
        <taxon>Pseudomonadota</taxon>
        <taxon>Alphaproteobacteria</taxon>
        <taxon>Rhodobacterales</taxon>
        <taxon>Paracoccaceae</taxon>
        <taxon>Qingshengfaniella</taxon>
    </lineage>
</organism>
<dbReference type="CDD" id="cd16325">
    <property type="entry name" value="LolA"/>
    <property type="match status" value="1"/>
</dbReference>
<dbReference type="InterPro" id="IPR004564">
    <property type="entry name" value="OM_lipoprot_carrier_LolA-like"/>
</dbReference>
<dbReference type="Proteomes" id="UP000318483">
    <property type="component" value="Chromosome"/>
</dbReference>
<keyword evidence="1 2" id="KW-0732">Signal</keyword>
<name>A0A5B8I742_9RHOB</name>
<dbReference type="KEGG" id="lit:FPZ52_01110"/>
<proteinExistence type="predicted"/>
<keyword evidence="3" id="KW-0449">Lipoprotein</keyword>
<reference evidence="3 4" key="1">
    <citation type="submission" date="2019-07" db="EMBL/GenBank/DDBJ databases">
        <title>Litoreibacter alkalisoli sp. nov., isolated from saline-alkaline soil.</title>
        <authorList>
            <person name="Wang S."/>
            <person name="Xu L."/>
            <person name="Xing Y.-T."/>
            <person name="Sun J.-Q."/>
        </authorList>
    </citation>
    <scope>NUCLEOTIDE SEQUENCE [LARGE SCALE GENOMIC DNA]</scope>
    <source>
        <strain evidence="3 4">LN3S51</strain>
    </source>
</reference>
<gene>
    <name evidence="3" type="ORF">FPZ52_01110</name>
</gene>
<keyword evidence="4" id="KW-1185">Reference proteome</keyword>
<dbReference type="InterPro" id="IPR029046">
    <property type="entry name" value="LolA/LolB/LppX"/>
</dbReference>
<dbReference type="SUPFAM" id="SSF89392">
    <property type="entry name" value="Prokaryotic lipoproteins and lipoprotein localization factors"/>
    <property type="match status" value="1"/>
</dbReference>
<dbReference type="PANTHER" id="PTHR35869">
    <property type="entry name" value="OUTER-MEMBRANE LIPOPROTEIN CARRIER PROTEIN"/>
    <property type="match status" value="1"/>
</dbReference>
<dbReference type="AlphaFoldDB" id="A0A5B8I742"/>